<dbReference type="PROSITE" id="PS51724">
    <property type="entry name" value="SPOR"/>
    <property type="match status" value="1"/>
</dbReference>
<evidence type="ECO:0000256" key="1">
    <source>
        <dbReference type="SAM" id="Phobius"/>
    </source>
</evidence>
<dbReference type="Pfam" id="PF18175">
    <property type="entry name" value="HU-CCDC81_bac_2"/>
    <property type="match status" value="1"/>
</dbReference>
<evidence type="ECO:0000313" key="4">
    <source>
        <dbReference type="Proteomes" id="UP001574169"/>
    </source>
</evidence>
<keyword evidence="1" id="KW-0812">Transmembrane</keyword>
<keyword evidence="1" id="KW-0472">Membrane</keyword>
<dbReference type="InterPro" id="IPR007730">
    <property type="entry name" value="SPOR-like_dom"/>
</dbReference>
<evidence type="ECO:0000259" key="2">
    <source>
        <dbReference type="PROSITE" id="PS51724"/>
    </source>
</evidence>
<dbReference type="InterPro" id="IPR036680">
    <property type="entry name" value="SPOR-like_sf"/>
</dbReference>
<dbReference type="InterPro" id="IPR040495">
    <property type="entry name" value="HU-CCDC81_bac_1"/>
</dbReference>
<dbReference type="SUPFAM" id="SSF110997">
    <property type="entry name" value="Sporulation related repeat"/>
    <property type="match status" value="1"/>
</dbReference>
<keyword evidence="1" id="KW-1133">Transmembrane helix</keyword>
<dbReference type="EMBL" id="JBCFQL010000011">
    <property type="protein sequence ID" value="MFA9191926.1"/>
    <property type="molecule type" value="Genomic_DNA"/>
</dbReference>
<dbReference type="InterPro" id="IPR041268">
    <property type="entry name" value="HU-CCDC81_bac_2"/>
</dbReference>
<evidence type="ECO:0000313" key="3">
    <source>
        <dbReference type="EMBL" id="MFA9191926.1"/>
    </source>
</evidence>
<organism evidence="3 4">
    <name type="scientific">Flavobacterium zubiriense</name>
    <dbReference type="NCBI Taxonomy" id="3138075"/>
    <lineage>
        <taxon>Bacteria</taxon>
        <taxon>Pseudomonadati</taxon>
        <taxon>Bacteroidota</taxon>
        <taxon>Flavobacteriia</taxon>
        <taxon>Flavobacteriales</taxon>
        <taxon>Flavobacteriaceae</taxon>
        <taxon>Flavobacterium</taxon>
    </lineage>
</organism>
<dbReference type="Gene3D" id="3.30.70.1070">
    <property type="entry name" value="Sporulation related repeat"/>
    <property type="match status" value="1"/>
</dbReference>
<accession>A0ABV4TG21</accession>
<dbReference type="RefSeq" id="WP_373406892.1">
    <property type="nucleotide sequence ID" value="NZ_JBCFQL010000011.1"/>
</dbReference>
<protein>
    <submittedName>
        <fullName evidence="3">SPOR domain-containing protein</fullName>
    </submittedName>
</protein>
<sequence>MNIEHYIGQLLYRYQCVTVPGFGAFLTEIQSAQWVENANSFFPPKKQISFNTNIKNNDGLLANHIARTEKTSYEYAISAIQYEVLNWKKELEKNRTLTIKNVGSFSLNATDNLIFTPSEQKNYLTSSFGLNSFIAPVVKRESFEEKEEIIEETPVISLVTEERNGRSYLKYAAVFVIGLGLLGTVGYPVYQNQMATERVLVEQAVQKQVESKIQEATFFIKSPMPPVTLSVKTNKEQKLPYHVVAGAFRDENNAEEVLKKLSKMGYKARRLEVNKHGLYPVLYGSFATYAEAQKVKNEVRESENPEAWLLVESL</sequence>
<dbReference type="Pfam" id="PF05036">
    <property type="entry name" value="SPOR"/>
    <property type="match status" value="1"/>
</dbReference>
<name>A0ABV4TG21_9FLAO</name>
<gene>
    <name evidence="3" type="ORF">AAGV28_11165</name>
</gene>
<feature type="domain" description="SPOR" evidence="2">
    <location>
        <begin position="235"/>
        <end position="312"/>
    </location>
</feature>
<reference evidence="3 4" key="1">
    <citation type="submission" date="2024-04" db="EMBL/GenBank/DDBJ databases">
        <title>New Clade of Flavobacterium.</title>
        <authorList>
            <person name="Matos L."/>
            <person name="Proenca D.N."/>
            <person name="Fransisco R.M."/>
            <person name="Chung A.P."/>
            <person name="Maccario L."/>
            <person name="Sorensen S.J."/>
            <person name="Morais P.V."/>
        </authorList>
    </citation>
    <scope>NUCLEOTIDE SEQUENCE [LARGE SCALE GENOMIC DNA]</scope>
    <source>
        <strain evidence="3 4">FZUC8N2.13</strain>
    </source>
</reference>
<dbReference type="Proteomes" id="UP001574169">
    <property type="component" value="Unassembled WGS sequence"/>
</dbReference>
<keyword evidence="4" id="KW-1185">Reference proteome</keyword>
<proteinExistence type="predicted"/>
<comment type="caution">
    <text evidence="3">The sequence shown here is derived from an EMBL/GenBank/DDBJ whole genome shotgun (WGS) entry which is preliminary data.</text>
</comment>
<feature type="transmembrane region" description="Helical" evidence="1">
    <location>
        <begin position="171"/>
        <end position="190"/>
    </location>
</feature>
<dbReference type="Pfam" id="PF18174">
    <property type="entry name" value="HU-CCDC81_bac_1"/>
    <property type="match status" value="1"/>
</dbReference>